<keyword evidence="2" id="KW-1185">Reference proteome</keyword>
<dbReference type="Proteomes" id="UP001221757">
    <property type="component" value="Unassembled WGS sequence"/>
</dbReference>
<organism evidence="1 2">
    <name type="scientific">Mycena rosella</name>
    <name type="common">Pink bonnet</name>
    <name type="synonym">Agaricus rosellus</name>
    <dbReference type="NCBI Taxonomy" id="1033263"/>
    <lineage>
        <taxon>Eukaryota</taxon>
        <taxon>Fungi</taxon>
        <taxon>Dikarya</taxon>
        <taxon>Basidiomycota</taxon>
        <taxon>Agaricomycotina</taxon>
        <taxon>Agaricomycetes</taxon>
        <taxon>Agaricomycetidae</taxon>
        <taxon>Agaricales</taxon>
        <taxon>Marasmiineae</taxon>
        <taxon>Mycenaceae</taxon>
        <taxon>Mycena</taxon>
    </lineage>
</organism>
<name>A0AAD7MAQ5_MYCRO</name>
<gene>
    <name evidence="1" type="ORF">B0H17DRAFT_889796</name>
</gene>
<proteinExistence type="predicted"/>
<dbReference type="EMBL" id="JARKIE010000004">
    <property type="protein sequence ID" value="KAJ7708338.1"/>
    <property type="molecule type" value="Genomic_DNA"/>
</dbReference>
<accession>A0AAD7MAQ5</accession>
<dbReference type="AlphaFoldDB" id="A0AAD7MAQ5"/>
<sequence>SRIVFNNFVSEPCGVNHGLDQGDLHTGISYLVYNSGLAKIPNVRNNEHGVIFIDNNTLLTCGPDFHETHHKLWDIIQCPRGVDDWAAKHNTKFGSAKYQLLD</sequence>
<evidence type="ECO:0000313" key="2">
    <source>
        <dbReference type="Proteomes" id="UP001221757"/>
    </source>
</evidence>
<feature type="non-terminal residue" evidence="1">
    <location>
        <position position="1"/>
    </location>
</feature>
<protein>
    <submittedName>
        <fullName evidence="1">Uncharacterized protein</fullName>
    </submittedName>
</protein>
<feature type="non-terminal residue" evidence="1">
    <location>
        <position position="102"/>
    </location>
</feature>
<comment type="caution">
    <text evidence="1">The sequence shown here is derived from an EMBL/GenBank/DDBJ whole genome shotgun (WGS) entry which is preliminary data.</text>
</comment>
<evidence type="ECO:0000313" key="1">
    <source>
        <dbReference type="EMBL" id="KAJ7708338.1"/>
    </source>
</evidence>
<reference evidence="1" key="1">
    <citation type="submission" date="2023-03" db="EMBL/GenBank/DDBJ databases">
        <title>Massive genome expansion in bonnet fungi (Mycena s.s.) driven by repeated elements and novel gene families across ecological guilds.</title>
        <authorList>
            <consortium name="Lawrence Berkeley National Laboratory"/>
            <person name="Harder C.B."/>
            <person name="Miyauchi S."/>
            <person name="Viragh M."/>
            <person name="Kuo A."/>
            <person name="Thoen E."/>
            <person name="Andreopoulos B."/>
            <person name="Lu D."/>
            <person name="Skrede I."/>
            <person name="Drula E."/>
            <person name="Henrissat B."/>
            <person name="Morin E."/>
            <person name="Kohler A."/>
            <person name="Barry K."/>
            <person name="LaButti K."/>
            <person name="Morin E."/>
            <person name="Salamov A."/>
            <person name="Lipzen A."/>
            <person name="Mereny Z."/>
            <person name="Hegedus B."/>
            <person name="Baldrian P."/>
            <person name="Stursova M."/>
            <person name="Weitz H."/>
            <person name="Taylor A."/>
            <person name="Grigoriev I.V."/>
            <person name="Nagy L.G."/>
            <person name="Martin F."/>
            <person name="Kauserud H."/>
        </authorList>
    </citation>
    <scope>NUCLEOTIDE SEQUENCE</scope>
    <source>
        <strain evidence="1">CBHHK067</strain>
    </source>
</reference>